<keyword evidence="2" id="KW-1185">Reference proteome</keyword>
<name>A0A9P9YR59_9MUSC</name>
<sequence length="33" mass="3603">ITPTSGESQTLLGSRLLSTFCLYRLLMSGRGED</sequence>
<dbReference type="EMBL" id="JAMKOV010000003">
    <property type="protein sequence ID" value="KAI8041634.1"/>
    <property type="molecule type" value="Genomic_DNA"/>
</dbReference>
<gene>
    <name evidence="1" type="ORF">M5D96_005899</name>
</gene>
<evidence type="ECO:0000313" key="2">
    <source>
        <dbReference type="Proteomes" id="UP001059596"/>
    </source>
</evidence>
<organism evidence="1 2">
    <name type="scientific">Drosophila gunungcola</name>
    <name type="common">fruit fly</name>
    <dbReference type="NCBI Taxonomy" id="103775"/>
    <lineage>
        <taxon>Eukaryota</taxon>
        <taxon>Metazoa</taxon>
        <taxon>Ecdysozoa</taxon>
        <taxon>Arthropoda</taxon>
        <taxon>Hexapoda</taxon>
        <taxon>Insecta</taxon>
        <taxon>Pterygota</taxon>
        <taxon>Neoptera</taxon>
        <taxon>Endopterygota</taxon>
        <taxon>Diptera</taxon>
        <taxon>Brachycera</taxon>
        <taxon>Muscomorpha</taxon>
        <taxon>Ephydroidea</taxon>
        <taxon>Drosophilidae</taxon>
        <taxon>Drosophila</taxon>
        <taxon>Sophophora</taxon>
    </lineage>
</organism>
<feature type="non-terminal residue" evidence="1">
    <location>
        <position position="1"/>
    </location>
</feature>
<proteinExistence type="predicted"/>
<protein>
    <submittedName>
        <fullName evidence="1">Uncharacterized protein</fullName>
    </submittedName>
</protein>
<accession>A0A9P9YR59</accession>
<evidence type="ECO:0000313" key="1">
    <source>
        <dbReference type="EMBL" id="KAI8041634.1"/>
    </source>
</evidence>
<dbReference type="AlphaFoldDB" id="A0A9P9YR59"/>
<comment type="caution">
    <text evidence="1">The sequence shown here is derived from an EMBL/GenBank/DDBJ whole genome shotgun (WGS) entry which is preliminary data.</text>
</comment>
<reference evidence="1" key="1">
    <citation type="journal article" date="2023" name="Genome Biol. Evol.">
        <title>Long-read-based Genome Assembly of Drosophila gunungcola Reveals Fewer Chemosensory Genes in Flower-breeding Species.</title>
        <authorList>
            <person name="Negi A."/>
            <person name="Liao B.Y."/>
            <person name="Yeh S.D."/>
        </authorList>
    </citation>
    <scope>NUCLEOTIDE SEQUENCE</scope>
    <source>
        <strain evidence="1">Sukarami</strain>
    </source>
</reference>
<dbReference type="Proteomes" id="UP001059596">
    <property type="component" value="Unassembled WGS sequence"/>
</dbReference>